<accession>A0A1A6XR43</accession>
<dbReference type="Proteomes" id="UP000092256">
    <property type="component" value="Unassembled WGS sequence"/>
</dbReference>
<comment type="caution">
    <text evidence="1">The sequence shown here is derived from an EMBL/GenBank/DDBJ whole genome shotgun (WGS) entry which is preliminary data.</text>
</comment>
<proteinExistence type="predicted"/>
<reference evidence="1 2" key="1">
    <citation type="submission" date="2016-05" db="EMBL/GenBank/DDBJ databases">
        <title>Draft Genome Sequences of Stenotrophomonas maltophilia Strains Sm32COP, Sm41DVV, Sm46PAILV, SmF3, SmF22, SmSOFb1 and SmCVFa1, Isolated from Different Manures, in France.</title>
        <authorList>
            <person name="Nazaret S."/>
            <person name="Bodilis J."/>
        </authorList>
    </citation>
    <scope>NUCLEOTIDE SEQUENCE [LARGE SCALE GENOMIC DNA]</scope>
    <source>
        <strain evidence="1 2">Sm46PAILV</strain>
    </source>
</reference>
<organism evidence="1 2">
    <name type="scientific">Stenotrophomonas maltophilia</name>
    <name type="common">Pseudomonas maltophilia</name>
    <name type="synonym">Xanthomonas maltophilia</name>
    <dbReference type="NCBI Taxonomy" id="40324"/>
    <lineage>
        <taxon>Bacteria</taxon>
        <taxon>Pseudomonadati</taxon>
        <taxon>Pseudomonadota</taxon>
        <taxon>Gammaproteobacteria</taxon>
        <taxon>Lysobacterales</taxon>
        <taxon>Lysobacteraceae</taxon>
        <taxon>Stenotrophomonas</taxon>
        <taxon>Stenotrophomonas maltophilia group</taxon>
    </lineage>
</organism>
<dbReference type="EMBL" id="LYVJ01000012">
    <property type="protein sequence ID" value="OBU65074.1"/>
    <property type="molecule type" value="Genomic_DNA"/>
</dbReference>
<gene>
    <name evidence="1" type="ORF">A9K58_15710</name>
</gene>
<protein>
    <submittedName>
        <fullName evidence="1">Uncharacterized protein</fullName>
    </submittedName>
</protein>
<dbReference type="RefSeq" id="WP_065200229.1">
    <property type="nucleotide sequence ID" value="NZ_LYVJ01000012.1"/>
</dbReference>
<evidence type="ECO:0000313" key="1">
    <source>
        <dbReference type="EMBL" id="OBU65074.1"/>
    </source>
</evidence>
<sequence length="168" mass="18160">MILHCPHIAGLARPRHGENARVAVARRGAETIVLDDVAWLLLAQHQDQVRAAVPVEIAFGARFKRPALRNETGGIGCLCRQRRILHRRQVQGAGGQGQGGRSATGAYERMGASIAKRQRMAPARRISVRVVQPQVDLLAHLGDNLATFVDHIVAEPVQHLLTAGCLGA</sequence>
<evidence type="ECO:0000313" key="2">
    <source>
        <dbReference type="Proteomes" id="UP000092256"/>
    </source>
</evidence>
<name>A0A1A6XR43_STEMA</name>
<dbReference type="AlphaFoldDB" id="A0A1A6XR43"/>